<dbReference type="EMBL" id="HG996467">
    <property type="protein sequence ID" value="CAG1860909.1"/>
    <property type="molecule type" value="Genomic_DNA"/>
</dbReference>
<proteinExistence type="predicted"/>
<dbReference type="InterPro" id="IPR036909">
    <property type="entry name" value="Cyt_c-like_dom_sf"/>
</dbReference>
<name>A0A8D7FPM8_MUSAM</name>
<evidence type="ECO:0000313" key="1">
    <source>
        <dbReference type="EMBL" id="CAG1860909.1"/>
    </source>
</evidence>
<sequence>MQYIPGTKTVFPGLKKPQERVDLITYLKASTAS</sequence>
<dbReference type="InterPro" id="IPR002327">
    <property type="entry name" value="Cyt_c_1A/1B"/>
</dbReference>
<protein>
    <submittedName>
        <fullName evidence="1">(wild Malaysian banana) hypothetical protein</fullName>
    </submittedName>
</protein>
<accession>A0A8D7FPM8</accession>
<organism evidence="1">
    <name type="scientific">Musa acuminata subsp. malaccensis</name>
    <name type="common">Wild banana</name>
    <name type="synonym">Musa malaccensis</name>
    <dbReference type="NCBI Taxonomy" id="214687"/>
    <lineage>
        <taxon>Eukaryota</taxon>
        <taxon>Viridiplantae</taxon>
        <taxon>Streptophyta</taxon>
        <taxon>Embryophyta</taxon>
        <taxon>Tracheophyta</taxon>
        <taxon>Spermatophyta</taxon>
        <taxon>Magnoliopsida</taxon>
        <taxon>Liliopsida</taxon>
        <taxon>Zingiberales</taxon>
        <taxon>Musaceae</taxon>
        <taxon>Musa</taxon>
    </lineage>
</organism>
<gene>
    <name evidence="1" type="ORF">GSMUA_58030.1</name>
</gene>
<dbReference type="Gene3D" id="1.10.760.10">
    <property type="entry name" value="Cytochrome c-like domain"/>
    <property type="match status" value="1"/>
</dbReference>
<dbReference type="GO" id="GO:0009055">
    <property type="term" value="F:electron transfer activity"/>
    <property type="evidence" value="ECO:0007669"/>
    <property type="project" value="InterPro"/>
</dbReference>
<dbReference type="PRINTS" id="PR00604">
    <property type="entry name" value="CYTCHRMECIAB"/>
</dbReference>
<dbReference type="GO" id="GO:0020037">
    <property type="term" value="F:heme binding"/>
    <property type="evidence" value="ECO:0007669"/>
    <property type="project" value="InterPro"/>
</dbReference>
<reference evidence="1" key="1">
    <citation type="submission" date="2021-03" db="EMBL/GenBank/DDBJ databases">
        <authorList>
            <consortium name="Genoscope - CEA"/>
            <person name="William W."/>
        </authorList>
    </citation>
    <scope>NUCLEOTIDE SEQUENCE</scope>
    <source>
        <strain evidence="1">Doubled-haploid Pahang</strain>
    </source>
</reference>
<dbReference type="AlphaFoldDB" id="A0A8D7FPM8"/>